<dbReference type="InterPro" id="IPR036396">
    <property type="entry name" value="Cyt_P450_sf"/>
</dbReference>
<keyword evidence="6" id="KW-0408">Iron</keyword>
<dbReference type="SUPFAM" id="SSF48264">
    <property type="entry name" value="Cytochrome P450"/>
    <property type="match status" value="1"/>
</dbReference>
<dbReference type="GO" id="GO:0005506">
    <property type="term" value="F:iron ion binding"/>
    <property type="evidence" value="ECO:0007669"/>
    <property type="project" value="InterPro"/>
</dbReference>
<dbReference type="GO" id="GO:0020037">
    <property type="term" value="F:heme binding"/>
    <property type="evidence" value="ECO:0007669"/>
    <property type="project" value="InterPro"/>
</dbReference>
<evidence type="ECO:0000256" key="1">
    <source>
        <dbReference type="ARBA" id="ARBA00001971"/>
    </source>
</evidence>
<protein>
    <submittedName>
        <fullName evidence="8">Cytochrome</fullName>
    </submittedName>
</protein>
<comment type="similarity">
    <text evidence="2">Belongs to the cytochrome P450 family.</text>
</comment>
<dbReference type="Proteomes" id="UP000192448">
    <property type="component" value="Unassembled WGS sequence"/>
</dbReference>
<dbReference type="Pfam" id="PF00067">
    <property type="entry name" value="p450"/>
    <property type="match status" value="1"/>
</dbReference>
<evidence type="ECO:0000256" key="7">
    <source>
        <dbReference type="ARBA" id="ARBA00023033"/>
    </source>
</evidence>
<dbReference type="OrthoDB" id="4517311at2"/>
<proteinExistence type="inferred from homology"/>
<keyword evidence="9" id="KW-1185">Reference proteome</keyword>
<evidence type="ECO:0000256" key="2">
    <source>
        <dbReference type="ARBA" id="ARBA00010617"/>
    </source>
</evidence>
<dbReference type="PRINTS" id="PR00359">
    <property type="entry name" value="BP450"/>
</dbReference>
<evidence type="ECO:0000256" key="6">
    <source>
        <dbReference type="ARBA" id="ARBA00023004"/>
    </source>
</evidence>
<accession>A0A1X0B3Z8</accession>
<evidence type="ECO:0000313" key="9">
    <source>
        <dbReference type="Proteomes" id="UP000192448"/>
    </source>
</evidence>
<name>A0A1X0B3Z8_9MYCO</name>
<organism evidence="8 9">
    <name type="scientific">Mycobacterium aquaticum</name>
    <dbReference type="NCBI Taxonomy" id="1927124"/>
    <lineage>
        <taxon>Bacteria</taxon>
        <taxon>Bacillati</taxon>
        <taxon>Actinomycetota</taxon>
        <taxon>Actinomycetes</taxon>
        <taxon>Mycobacteriales</taxon>
        <taxon>Mycobacteriaceae</taxon>
        <taxon>Mycobacterium</taxon>
    </lineage>
</organism>
<dbReference type="RefSeq" id="WP_083163905.1">
    <property type="nucleotide sequence ID" value="NZ_MVHF01000008.1"/>
</dbReference>
<keyword evidence="5" id="KW-0560">Oxidoreductase</keyword>
<evidence type="ECO:0000256" key="3">
    <source>
        <dbReference type="ARBA" id="ARBA00022617"/>
    </source>
</evidence>
<dbReference type="InterPro" id="IPR002397">
    <property type="entry name" value="Cyt_P450_B"/>
</dbReference>
<gene>
    <name evidence="8" type="ORF">BST13_11170</name>
</gene>
<dbReference type="GO" id="GO:0016705">
    <property type="term" value="F:oxidoreductase activity, acting on paired donors, with incorporation or reduction of molecular oxygen"/>
    <property type="evidence" value="ECO:0007669"/>
    <property type="project" value="InterPro"/>
</dbReference>
<comment type="caution">
    <text evidence="8">The sequence shown here is derived from an EMBL/GenBank/DDBJ whole genome shotgun (WGS) entry which is preliminary data.</text>
</comment>
<evidence type="ECO:0000256" key="4">
    <source>
        <dbReference type="ARBA" id="ARBA00022723"/>
    </source>
</evidence>
<dbReference type="InterPro" id="IPR001128">
    <property type="entry name" value="Cyt_P450"/>
</dbReference>
<dbReference type="GO" id="GO:0004497">
    <property type="term" value="F:monooxygenase activity"/>
    <property type="evidence" value="ECO:0007669"/>
    <property type="project" value="UniProtKB-KW"/>
</dbReference>
<keyword evidence="7" id="KW-0503">Monooxygenase</keyword>
<sequence length="400" mass="45248">MTKPQVIFDPFSEEFFTDPFDMYRRMRQDAPLYYNADLDFFALTRHDDVASALKNHDAFSSSRGCDLAMVQSGEPPQKSIIFMDPPDHRHMRSLLNKAFTPRAIQAQKDTVIEQIDHFLRQIDSDEFDVVQDFSGPFPVEVITRMAGVDPEYRQQVRHWIDTSLSREPGQIGYTEAGMQATMDTAIYYYSLVQKRREDPRDDMISRLIAAEIPGEDGQLRRLDDIEITGFATLLGGAGAETVTKLVGTAMVLFARHPEQWQKLLDDRGKIPAAVEELLRYEGPVQYNVRYTLKEADVPSGTIPAGKAVFLISAAANRDPDAFTDADAFDIDRDRTEAQNLGLGYGIHSCLGAALARMESCIALERLLDFMPRYEVNWDGLQRVHMQNVAGYSHVPVRRLS</sequence>
<evidence type="ECO:0000313" key="8">
    <source>
        <dbReference type="EMBL" id="ORA36576.1"/>
    </source>
</evidence>
<dbReference type="Gene3D" id="1.10.630.10">
    <property type="entry name" value="Cytochrome P450"/>
    <property type="match status" value="1"/>
</dbReference>
<keyword evidence="4" id="KW-0479">Metal-binding</keyword>
<comment type="cofactor">
    <cofactor evidence="1">
        <name>heme</name>
        <dbReference type="ChEBI" id="CHEBI:30413"/>
    </cofactor>
</comment>
<dbReference type="STRING" id="1927124.BST13_11170"/>
<dbReference type="FunFam" id="1.10.630.10:FF:000018">
    <property type="entry name" value="Cytochrome P450 monooxygenase"/>
    <property type="match status" value="1"/>
</dbReference>
<dbReference type="PANTHER" id="PTHR46696">
    <property type="entry name" value="P450, PUTATIVE (EUROFUNG)-RELATED"/>
    <property type="match status" value="1"/>
</dbReference>
<keyword evidence="3" id="KW-0349">Heme</keyword>
<dbReference type="AlphaFoldDB" id="A0A1X0B3Z8"/>
<reference evidence="8 9" key="1">
    <citation type="submission" date="2017-02" db="EMBL/GenBank/DDBJ databases">
        <title>The new phylogeny of genus Mycobacterium.</title>
        <authorList>
            <person name="Tortoli E."/>
            <person name="Trovato A."/>
            <person name="Cirillo D.M."/>
        </authorList>
    </citation>
    <scope>NUCLEOTIDE SEQUENCE [LARGE SCALE GENOMIC DNA]</scope>
    <source>
        <strain evidence="8 9">RW6</strain>
    </source>
</reference>
<dbReference type="EMBL" id="MVHF01000008">
    <property type="protein sequence ID" value="ORA36576.1"/>
    <property type="molecule type" value="Genomic_DNA"/>
</dbReference>
<evidence type="ECO:0000256" key="5">
    <source>
        <dbReference type="ARBA" id="ARBA00023002"/>
    </source>
</evidence>
<dbReference type="PANTHER" id="PTHR46696:SF1">
    <property type="entry name" value="CYTOCHROME P450 YJIB-RELATED"/>
    <property type="match status" value="1"/>
</dbReference>